<keyword evidence="4 6" id="KW-0326">Glycosidase</keyword>
<dbReference type="SUPFAM" id="SSF88688">
    <property type="entry name" value="Families 57/38 glycoside transferase middle domain"/>
    <property type="match status" value="1"/>
</dbReference>
<evidence type="ECO:0000256" key="4">
    <source>
        <dbReference type="ARBA" id="ARBA00023295"/>
    </source>
</evidence>
<dbReference type="Pfam" id="PF18438">
    <property type="entry name" value="Glyco_hydro_38"/>
    <property type="match status" value="1"/>
</dbReference>
<sequence length="908" mass="103312">MTPKKVHIISHSHWDREWYMAYEQHHMRLIQLIDDLLDLFKTDPDFHSFHLDGQTIILDDYLQVKPEREAEIRQAIQAGKLRIGPFYILQDAFLTSSESNVRNMLVGKEDCDKWGASVPLGYFPDTFGNMGQTPQLMRKAGLNAAAFGRGIRPTGFNNQVDTSEKYSSQFSEMIWQGPDDSRILGLLFANWYSNGNEIPTEEAKARQFWDQKLADAERFASTRHLLMMNGVDHQPVQLDVTKAIALANKLYPDYDFVHSCFEDYLADLSQELPEELSIVSGEMTSQETDGWYTLANTASARIYLKQANTKVSRQLENITEPLATMAYEVTGTYPHDQLRYAWKTLMQNHPHDSICGCSVDSVHQEMIPRFDKAYEVGTYLAERSANQIAEAIDTSMFPEDSCPFVLFNTCGHEKKTVSDLTLTWKIFPFGQRLPKAAYQEAKEYLETKQPQFQVIDAAGRIIEEAEILGTDIAFDYALPERTFREAYFAIKVQLRLPLTLSAMSWQCLALKETDQPCQATDTDKMLFHQDRSCLENDFLKVIIAANGLLTIEDKLNGNRFDSCLQYEDCGDIGNEYIFRQPDHDSPYLAHQGSCKLRVLTNTAYLAEIELTQTFDIPLATDDRLKAEMEAVIDIRERQAKRSQEKAPFTVTTVIRMEKDSPRLQFQTSFNNQMTNHRLRVLFPTHLKTDHHFADSIFETVKRPNHTNAQFWKNPTNPQHQEAFVSLFDGRTGVTVGNYGLNEYEILPDTNTIAITLLRSVGELGDWGYFPTPDAQCLGQQTVSFSFESINATTRFASYWRAQEAQVPVTMAQTKRHSGQLPAQYAYIKGATDHVALTAFKRRLSDNALITRSYNVSNDEACALTLAIPDHTARVTSLLEEDQHTPLPAQLGKGDILTLAWKKSESAHL</sequence>
<dbReference type="Pfam" id="PF17677">
    <property type="entry name" value="Glyco_hydro38C2"/>
    <property type="match status" value="1"/>
</dbReference>
<dbReference type="GO" id="GO:0006013">
    <property type="term" value="P:mannose metabolic process"/>
    <property type="evidence" value="ECO:0007669"/>
    <property type="project" value="InterPro"/>
</dbReference>
<dbReference type="InterPro" id="IPR037094">
    <property type="entry name" value="Glyco_hydro_38_cen_sf"/>
</dbReference>
<dbReference type="Gene3D" id="2.60.40.2210">
    <property type="match status" value="1"/>
</dbReference>
<dbReference type="InterPro" id="IPR041147">
    <property type="entry name" value="GH38_C"/>
</dbReference>
<proteinExistence type="inferred from homology"/>
<dbReference type="GO" id="GO:0046872">
    <property type="term" value="F:metal ion binding"/>
    <property type="evidence" value="ECO:0007669"/>
    <property type="project" value="UniProtKB-KW"/>
</dbReference>
<dbReference type="InterPro" id="IPR015341">
    <property type="entry name" value="Glyco_hydro_38_cen"/>
</dbReference>
<accession>A0A7Z8ZVE2</accession>
<dbReference type="PANTHER" id="PTHR46017:SF2">
    <property type="entry name" value="MANNOSYLGLYCERATE HYDROLASE"/>
    <property type="match status" value="1"/>
</dbReference>
<dbReference type="Pfam" id="PF07748">
    <property type="entry name" value="Glyco_hydro_38C"/>
    <property type="match status" value="1"/>
</dbReference>
<dbReference type="Pfam" id="PF09261">
    <property type="entry name" value="Alpha-mann_mid"/>
    <property type="match status" value="1"/>
</dbReference>
<comment type="similarity">
    <text evidence="1">Belongs to the glycosyl hydrolase 38 family.</text>
</comment>
<dbReference type="SUPFAM" id="SSF88713">
    <property type="entry name" value="Glycoside hydrolase/deacetylase"/>
    <property type="match status" value="1"/>
</dbReference>
<dbReference type="SUPFAM" id="SSF74650">
    <property type="entry name" value="Galactose mutarotase-like"/>
    <property type="match status" value="1"/>
</dbReference>
<dbReference type="InterPro" id="IPR011330">
    <property type="entry name" value="Glyco_hydro/deAcase_b/a-brl"/>
</dbReference>
<evidence type="ECO:0000256" key="1">
    <source>
        <dbReference type="ARBA" id="ARBA00009792"/>
    </source>
</evidence>
<dbReference type="InterPro" id="IPR027291">
    <property type="entry name" value="Glyco_hydro_38_N_sf"/>
</dbReference>
<dbReference type="SMART" id="SM00872">
    <property type="entry name" value="Alpha-mann_mid"/>
    <property type="match status" value="1"/>
</dbReference>
<dbReference type="Proteomes" id="UP000269903">
    <property type="component" value="Chromosome"/>
</dbReference>
<protein>
    <submittedName>
        <fullName evidence="6">Glycosyl hydrolases family protein</fullName>
        <ecNumber evidence="6">3.2.1.170</ecNumber>
    </submittedName>
</protein>
<dbReference type="Gene3D" id="2.60.40.2220">
    <property type="match status" value="1"/>
</dbReference>
<dbReference type="Gene3D" id="2.70.98.30">
    <property type="entry name" value="Golgi alpha-mannosidase II, domain 4"/>
    <property type="match status" value="1"/>
</dbReference>
<dbReference type="InterPro" id="IPR041509">
    <property type="entry name" value="GH38_beta-1"/>
</dbReference>
<dbReference type="InterPro" id="IPR011013">
    <property type="entry name" value="Gal_mutarotase_sf_dom"/>
</dbReference>
<dbReference type="EC" id="3.2.1.170" evidence="6"/>
<dbReference type="GO" id="GO:0030246">
    <property type="term" value="F:carbohydrate binding"/>
    <property type="evidence" value="ECO:0007669"/>
    <property type="project" value="InterPro"/>
</dbReference>
<keyword evidence="3 6" id="KW-0378">Hydrolase</keyword>
<dbReference type="Gene3D" id="3.20.110.10">
    <property type="entry name" value="Glycoside hydrolase 38, N terminal domain"/>
    <property type="match status" value="1"/>
</dbReference>
<evidence type="ECO:0000313" key="7">
    <source>
        <dbReference type="Proteomes" id="UP000269903"/>
    </source>
</evidence>
<dbReference type="Pfam" id="PF01074">
    <property type="entry name" value="Glyco_hydro_38N"/>
    <property type="match status" value="1"/>
</dbReference>
<dbReference type="CDD" id="cd10814">
    <property type="entry name" value="GH38N_AMII_SpGH38_like"/>
    <property type="match status" value="1"/>
</dbReference>
<keyword evidence="2" id="KW-0479">Metal-binding</keyword>
<dbReference type="EMBL" id="LR134317">
    <property type="protein sequence ID" value="VEF05176.1"/>
    <property type="molecule type" value="Genomic_DNA"/>
</dbReference>
<evidence type="ECO:0000259" key="5">
    <source>
        <dbReference type="SMART" id="SM00872"/>
    </source>
</evidence>
<reference evidence="6 7" key="1">
    <citation type="submission" date="2018-12" db="EMBL/GenBank/DDBJ databases">
        <authorList>
            <consortium name="Pathogen Informatics"/>
        </authorList>
    </citation>
    <scope>NUCLEOTIDE SEQUENCE [LARGE SCALE GENOMIC DNA]</scope>
    <source>
        <strain evidence="6 7">NCTC6180</strain>
    </source>
</reference>
<dbReference type="PANTHER" id="PTHR46017">
    <property type="entry name" value="ALPHA-MANNOSIDASE 2C1"/>
    <property type="match status" value="1"/>
</dbReference>
<name>A0A7Z8ZVE2_STRSZ</name>
<gene>
    <name evidence="6" type="primary">mngB</name>
    <name evidence="6" type="ORF">NCTC6180_00215</name>
</gene>
<dbReference type="InterPro" id="IPR000602">
    <property type="entry name" value="Glyco_hydro_38_N"/>
</dbReference>
<dbReference type="GO" id="GO:0102546">
    <property type="term" value="F:mannosylglycerate hydrolase activity"/>
    <property type="evidence" value="ECO:0007669"/>
    <property type="project" value="UniProtKB-EC"/>
</dbReference>
<feature type="domain" description="Glycoside hydrolase family 38 central" evidence="5">
    <location>
        <begin position="297"/>
        <end position="370"/>
    </location>
</feature>
<dbReference type="InterPro" id="IPR011682">
    <property type="entry name" value="Glyco_hydro_38_C"/>
</dbReference>
<evidence type="ECO:0000313" key="6">
    <source>
        <dbReference type="EMBL" id="VEF05176.1"/>
    </source>
</evidence>
<dbReference type="InterPro" id="IPR028995">
    <property type="entry name" value="Glyco_hydro_57/38_cen_sf"/>
</dbReference>
<evidence type="ECO:0000256" key="2">
    <source>
        <dbReference type="ARBA" id="ARBA00022723"/>
    </source>
</evidence>
<dbReference type="GO" id="GO:0004559">
    <property type="term" value="F:alpha-mannosidase activity"/>
    <property type="evidence" value="ECO:0007669"/>
    <property type="project" value="InterPro"/>
</dbReference>
<dbReference type="GO" id="GO:0009313">
    <property type="term" value="P:oligosaccharide catabolic process"/>
    <property type="evidence" value="ECO:0007669"/>
    <property type="project" value="TreeGrafter"/>
</dbReference>
<organism evidence="6 7">
    <name type="scientific">Streptococcus equi subsp. zooepidemicus</name>
    <dbReference type="NCBI Taxonomy" id="40041"/>
    <lineage>
        <taxon>Bacteria</taxon>
        <taxon>Bacillati</taxon>
        <taxon>Bacillota</taxon>
        <taxon>Bacilli</taxon>
        <taxon>Lactobacillales</taxon>
        <taxon>Streptococcaceae</taxon>
        <taxon>Streptococcus</taxon>
    </lineage>
</organism>
<dbReference type="RefSeq" id="WP_154803619.1">
    <property type="nucleotide sequence ID" value="NZ_LR134317.1"/>
</dbReference>
<dbReference type="Gene3D" id="1.20.1270.50">
    <property type="entry name" value="Glycoside hydrolase family 38, central domain"/>
    <property type="match status" value="1"/>
</dbReference>
<dbReference type="AlphaFoldDB" id="A0A7Z8ZVE2"/>
<evidence type="ECO:0000256" key="3">
    <source>
        <dbReference type="ARBA" id="ARBA00022801"/>
    </source>
</evidence>